<dbReference type="Pfam" id="PF00613">
    <property type="entry name" value="PI3Ka"/>
    <property type="match status" value="1"/>
</dbReference>
<dbReference type="InterPro" id="IPR002420">
    <property type="entry name" value="PI3K-type_C2_dom"/>
</dbReference>
<evidence type="ECO:0000256" key="1">
    <source>
        <dbReference type="ARBA" id="ARBA00022679"/>
    </source>
</evidence>
<dbReference type="Gene3D" id="2.60.40.150">
    <property type="entry name" value="C2 domain"/>
    <property type="match status" value="2"/>
</dbReference>
<dbReference type="PROSITE" id="PS50290">
    <property type="entry name" value="PI3_4_KINASE_3"/>
    <property type="match status" value="1"/>
</dbReference>
<dbReference type="SMART" id="SM00239">
    <property type="entry name" value="C2"/>
    <property type="match status" value="1"/>
</dbReference>
<dbReference type="SUPFAM" id="SSF64268">
    <property type="entry name" value="PX domain"/>
    <property type="match status" value="1"/>
</dbReference>
<name>A0AAE1FNP8_PETCI</name>
<dbReference type="GO" id="GO:0016477">
    <property type="term" value="P:cell migration"/>
    <property type="evidence" value="ECO:0007669"/>
    <property type="project" value="TreeGrafter"/>
</dbReference>
<dbReference type="PANTHER" id="PTHR10048:SF14">
    <property type="entry name" value="LD28067P"/>
    <property type="match status" value="1"/>
</dbReference>
<dbReference type="SUPFAM" id="SSF56112">
    <property type="entry name" value="Protein kinase-like (PK-like)"/>
    <property type="match status" value="1"/>
</dbReference>
<dbReference type="SMART" id="SM00144">
    <property type="entry name" value="PI3K_rbd"/>
    <property type="match status" value="1"/>
</dbReference>
<dbReference type="Pfam" id="PF00168">
    <property type="entry name" value="C2"/>
    <property type="match status" value="1"/>
</dbReference>
<dbReference type="Gene3D" id="1.25.40.70">
    <property type="entry name" value="Phosphatidylinositol 3-kinase, accessory domain (PIK)"/>
    <property type="match status" value="1"/>
</dbReference>
<dbReference type="SUPFAM" id="SSF49562">
    <property type="entry name" value="C2 domain (Calcium/lipid-binding domain, CaLB)"/>
    <property type="match status" value="2"/>
</dbReference>
<dbReference type="PANTHER" id="PTHR10048">
    <property type="entry name" value="PHOSPHATIDYLINOSITOL KINASE"/>
    <property type="match status" value="1"/>
</dbReference>
<feature type="compositionally biased region" description="Basic and acidic residues" evidence="9">
    <location>
        <begin position="61"/>
        <end position="88"/>
    </location>
</feature>
<dbReference type="SUPFAM" id="SSF48371">
    <property type="entry name" value="ARM repeat"/>
    <property type="match status" value="1"/>
</dbReference>
<dbReference type="InterPro" id="IPR036940">
    <property type="entry name" value="PI3/4_kinase_cat_sf"/>
</dbReference>
<evidence type="ECO:0000256" key="3">
    <source>
        <dbReference type="ARBA" id="ARBA00022777"/>
    </source>
</evidence>
<dbReference type="Pfam" id="PF00787">
    <property type="entry name" value="PX"/>
    <property type="match status" value="1"/>
</dbReference>
<evidence type="ECO:0000259" key="14">
    <source>
        <dbReference type="PROSITE" id="PS51546"/>
    </source>
</evidence>
<evidence type="ECO:0000259" key="11">
    <source>
        <dbReference type="PROSITE" id="PS50195"/>
    </source>
</evidence>
<dbReference type="Gene3D" id="3.10.20.90">
    <property type="entry name" value="Phosphatidylinositol 3-kinase Catalytic Subunit, Chain A, domain 1"/>
    <property type="match status" value="1"/>
</dbReference>
<feature type="domain" description="PI3K/PI4K catalytic" evidence="12">
    <location>
        <begin position="1309"/>
        <end position="1587"/>
    </location>
</feature>
<feature type="domain" description="PIK helical" evidence="13">
    <location>
        <begin position="1050"/>
        <end position="1229"/>
    </location>
</feature>
<dbReference type="InterPro" id="IPR011009">
    <property type="entry name" value="Kinase-like_dom_sf"/>
</dbReference>
<evidence type="ECO:0000259" key="15">
    <source>
        <dbReference type="PROSITE" id="PS51547"/>
    </source>
</evidence>
<dbReference type="PROSITE" id="PS00916">
    <property type="entry name" value="PI3_4_KINASE_2"/>
    <property type="match status" value="1"/>
</dbReference>
<keyword evidence="1" id="KW-0808">Transferase</keyword>
<dbReference type="Pfam" id="PF00792">
    <property type="entry name" value="PI3K_C2"/>
    <property type="match status" value="1"/>
</dbReference>
<dbReference type="Gene3D" id="3.30.1010.10">
    <property type="entry name" value="Phosphatidylinositol 3-kinase Catalytic Subunit, Chain A, domain 4"/>
    <property type="match status" value="1"/>
</dbReference>
<feature type="domain" description="PI3K-RBD" evidence="14">
    <location>
        <begin position="597"/>
        <end position="681"/>
    </location>
</feature>
<evidence type="ECO:0000256" key="6">
    <source>
        <dbReference type="ARBA" id="ARBA00023985"/>
    </source>
</evidence>
<dbReference type="Gene3D" id="1.10.1070.11">
    <property type="entry name" value="Phosphatidylinositol 3-/4-kinase, catalytic domain"/>
    <property type="match status" value="1"/>
</dbReference>
<evidence type="ECO:0000256" key="7">
    <source>
        <dbReference type="ARBA" id="ARBA00029297"/>
    </source>
</evidence>
<accession>A0AAE1FNP8</accession>
<feature type="domain" description="PX" evidence="11">
    <location>
        <begin position="1624"/>
        <end position="1740"/>
    </location>
</feature>
<dbReference type="Pfam" id="PF00794">
    <property type="entry name" value="PI3K_rbd"/>
    <property type="match status" value="1"/>
</dbReference>
<dbReference type="GO" id="GO:0035005">
    <property type="term" value="F:1-phosphatidylinositol-4-phosphate 3-kinase activity"/>
    <property type="evidence" value="ECO:0007669"/>
    <property type="project" value="UniProtKB-EC"/>
</dbReference>
<dbReference type="InterPro" id="IPR000341">
    <property type="entry name" value="PI3K_Ras-bd_dom"/>
</dbReference>
<feature type="domain" description="C2" evidence="10">
    <location>
        <begin position="1774"/>
        <end position="1893"/>
    </location>
</feature>
<dbReference type="InterPro" id="IPR001683">
    <property type="entry name" value="PX_dom"/>
</dbReference>
<sequence length="1911" mass="214863">MGDDPPPLPPKLRSGGGGGGGGSWSRYTEQDIAKALEEENKEYERIRKEKLGRSQSQRASSIKENDTQDQPRSKTPTERGSTKMDVKSRPRPNSNQPLPKPRTISLSQTQSTSLMTQLHSSTKPRAVSYAGLARSEPDNSDATQSGSINKQLVKEEEDKNSQQDLMSFHSPEKPKNDILELFNSVNNSSTSLVLPASASNSQGTCRLPSSYGQLFNTQHHIQGGSSSTLSSTYQGTIAASTVASPNWLAIVQDGSTYPNYNNSSLASAVPYQPILSQQQSVPANFNKYFNMSNTGQLVPVSQSLSTSQTGPQLPRRCPTLDMSCRSSMISQLSVSQSASSSPILSPIALENTNSALGVLGNIRKGDDLIDLGKEPLMSIENTDSAAMRDSVLDVFDPIVLKTKEEESRKMYSIVSALKRDDGDGVGEVKISKEAHELLQLKKGKKSVNDDEMSYYEQVDPFEYMHPGASSTRSDPVYDIYDGLVSPGAVGGETFDLPPPLPPRTSARESDTEVQRSPRHKTQKKKVEEKRRESLKFEGHSSPCRIQLRKIPALNADDEAKAFWESIKKRRGEYTWNDHIGNPGLLHSACLEGNVDPTLSVKLTVHYQDKKSVSFTCNLDSSVEHVVMHTVCTLELSGESNDYILKVRGVDDYLSGETTLGEYEYVHSCIKYDKDVVFTLMNADTVKQSYIRTDADDVAIASVRVEELMSAGSGEVVHHETLIIVIDTFETELKNLHKSGVLLIDGTMVQDLPSPMRSIGLRQVVKQLCSLLGKLETTDVTDAITNLVSTCRIIQKSQGILDGEEDSRGQRMLSTGSHDSSNPEELKTLLLDALSRLATAVNNFLVMYSKAFRVDFTVDVSSDVTSESRDIREVRDKISVKIQGLHRLEMEWRYDEYFVEAQLFHGSRCIGQPVHTHTKKVTDDCKFYSKVIFNHWLDLGARINTLPKESRLVLTVFGLKVVEAENKVEQPQYIREELGWAALQCFSYKGNLTQGSSLLTLWPMASDRRLGPAPYSSDHPQVHGCPVISVELKDLCGEVIFPEIVPLEPTKLEFSSLDSNTQQLLSDIIERDIFTFNKGSAEEREILWEKRHYLHEEPFALAKVLLAAHSWDVSCLPDLHSIVKNWSSPTPADALHLLLPCFADSAVRGRAVEWIRSLGSDELISFLPQLVQAVKHEAWDISPTAELLLERALTSPRLAHHLYWLLNQCLPLQTNMGGEREVVSDARYRRRLNLVTRALMAVCGKNMEDRLLSQEARLRSLYATAMRIKDLKDNQRMTILNQDLSDLHYCLEANPTSLPLSPSLEVSGVDIKNCSYFNSFTVPLRLAFISSEKNTHPIHAIFKVGDDLRQDMLVIQMIRLMDKLWIKEGLDLKVVTFSVVPTGDKIGIIELVKDAETLRKIHTEYGITGSFQDRPIAEWLAKQNPSQLEYQRAVENFTASCAAYCVATYILGICDRHNDNIMLKTSGHLFHIDFGKFLGDAQKFGSFKRDRTPFVLTSDMAYVINGGEKPSDKFQGFVDLCCRAFNIIRRNGQLLLYLFALMASSGIPGVTWDAVTYVERALLQDKTNAEAGAMFSRMIQESLKSWFTQVNFFIHNLAQLRFTGDHSDDLLLSFIPKTYTESQDGKIHQVRLYSYQKRYNPNKYYVYILEVEREGQREPTYLFRSYREFSEFHQKLCLIFPLARIHSLPKGVQIGRSEVKAVAEKRKLEIELFLATLFDLAPEISHSDLVYTFFHPLLRDQEDTDIHIKKLKNKDPRSSVVGVRSGSSNSRGGAAQGQVKVSIQYLRGQLQIMVHHARNLSFISAGQEPSPYVKLYLLPDPYKKTKRKTKVVKKSCHPTFMEPITYRMSQDIVKQRILEISVWSEDKFSENIYLGSSYLKLSALELKEEQCEWLSLEHQRNTALGHTIQHRA</sequence>
<dbReference type="InterPro" id="IPR035892">
    <property type="entry name" value="C2_domain_sf"/>
</dbReference>
<dbReference type="Proteomes" id="UP001286313">
    <property type="component" value="Unassembled WGS sequence"/>
</dbReference>
<dbReference type="InterPro" id="IPR000008">
    <property type="entry name" value="C2_dom"/>
</dbReference>
<evidence type="ECO:0000259" key="10">
    <source>
        <dbReference type="PROSITE" id="PS50004"/>
    </source>
</evidence>
<dbReference type="InterPro" id="IPR018936">
    <property type="entry name" value="PI3/4_kinase_CS"/>
</dbReference>
<dbReference type="EMBL" id="JAWQEG010001654">
    <property type="protein sequence ID" value="KAK3877587.1"/>
    <property type="molecule type" value="Genomic_DNA"/>
</dbReference>
<feature type="region of interest" description="Disordered" evidence="9">
    <location>
        <begin position="1"/>
        <end position="30"/>
    </location>
</feature>
<feature type="region of interest" description="Disordered" evidence="9">
    <location>
        <begin position="43"/>
        <end position="125"/>
    </location>
</feature>
<evidence type="ECO:0000259" key="13">
    <source>
        <dbReference type="PROSITE" id="PS51545"/>
    </source>
</evidence>
<evidence type="ECO:0000313" key="17">
    <source>
        <dbReference type="Proteomes" id="UP001286313"/>
    </source>
</evidence>
<organism evidence="16 17">
    <name type="scientific">Petrolisthes cinctipes</name>
    <name type="common">Flat porcelain crab</name>
    <dbReference type="NCBI Taxonomy" id="88211"/>
    <lineage>
        <taxon>Eukaryota</taxon>
        <taxon>Metazoa</taxon>
        <taxon>Ecdysozoa</taxon>
        <taxon>Arthropoda</taxon>
        <taxon>Crustacea</taxon>
        <taxon>Multicrustacea</taxon>
        <taxon>Malacostraca</taxon>
        <taxon>Eumalacostraca</taxon>
        <taxon>Eucarida</taxon>
        <taxon>Decapoda</taxon>
        <taxon>Pleocyemata</taxon>
        <taxon>Anomura</taxon>
        <taxon>Galatheoidea</taxon>
        <taxon>Porcellanidae</taxon>
        <taxon>Petrolisthes</taxon>
    </lineage>
</organism>
<dbReference type="GO" id="GO:0048015">
    <property type="term" value="P:phosphatidylinositol-mediated signaling"/>
    <property type="evidence" value="ECO:0007669"/>
    <property type="project" value="TreeGrafter"/>
</dbReference>
<evidence type="ECO:0000256" key="9">
    <source>
        <dbReference type="SAM" id="MobiDB-lite"/>
    </source>
</evidence>
<proteinExistence type="inferred from homology"/>
<dbReference type="Pfam" id="PF00454">
    <property type="entry name" value="PI3_PI4_kinase"/>
    <property type="match status" value="1"/>
</dbReference>
<dbReference type="GO" id="GO:0005524">
    <property type="term" value="F:ATP binding"/>
    <property type="evidence" value="ECO:0007669"/>
    <property type="project" value="UniProtKB-KW"/>
</dbReference>
<feature type="region of interest" description="Disordered" evidence="9">
    <location>
        <begin position="488"/>
        <end position="539"/>
    </location>
</feature>
<dbReference type="InterPro" id="IPR001263">
    <property type="entry name" value="PI3K_accessory_dom"/>
</dbReference>
<dbReference type="GO" id="GO:0035091">
    <property type="term" value="F:phosphatidylinositol binding"/>
    <property type="evidence" value="ECO:0007669"/>
    <property type="project" value="InterPro"/>
</dbReference>
<dbReference type="PROSITE" id="PS51546">
    <property type="entry name" value="PI3K_RBD"/>
    <property type="match status" value="1"/>
</dbReference>
<dbReference type="PROSITE" id="PS51545">
    <property type="entry name" value="PIK_HELICAL"/>
    <property type="match status" value="1"/>
</dbReference>
<dbReference type="PROSITE" id="PS00915">
    <property type="entry name" value="PI3_4_KINASE_1"/>
    <property type="match status" value="1"/>
</dbReference>
<evidence type="ECO:0000313" key="16">
    <source>
        <dbReference type="EMBL" id="KAK3877587.1"/>
    </source>
</evidence>
<dbReference type="SMART" id="SM00146">
    <property type="entry name" value="PI3Kc"/>
    <property type="match status" value="1"/>
</dbReference>
<evidence type="ECO:0000256" key="5">
    <source>
        <dbReference type="ARBA" id="ARBA00023098"/>
    </source>
</evidence>
<comment type="catalytic activity">
    <reaction evidence="6">
        <text>a 1,2-diacyl-sn-glycero-3-phospho-(1D-myo-inositol) + ATP = a 1,2-diacyl-sn-glycero-3-phospho-(1D-myo-inositol-3-phosphate) + ADP + H(+)</text>
        <dbReference type="Rhea" id="RHEA:12709"/>
        <dbReference type="ChEBI" id="CHEBI:15378"/>
        <dbReference type="ChEBI" id="CHEBI:30616"/>
        <dbReference type="ChEBI" id="CHEBI:57880"/>
        <dbReference type="ChEBI" id="CHEBI:58088"/>
        <dbReference type="ChEBI" id="CHEBI:456216"/>
        <dbReference type="EC" id="2.7.1.137"/>
    </reaction>
    <physiologicalReaction direction="left-to-right" evidence="6">
        <dbReference type="Rhea" id="RHEA:12710"/>
    </physiologicalReaction>
</comment>
<dbReference type="SMART" id="SM00145">
    <property type="entry name" value="PI3Ka"/>
    <property type="match status" value="1"/>
</dbReference>
<evidence type="ECO:0000256" key="2">
    <source>
        <dbReference type="ARBA" id="ARBA00022741"/>
    </source>
</evidence>
<dbReference type="FunFam" id="1.25.40.70:FF:000014">
    <property type="entry name" value="Phosphatidylinositol-4-phosphate 3-kinase C2 domain-containing subunit beta"/>
    <property type="match status" value="1"/>
</dbReference>
<keyword evidence="3" id="KW-0418">Kinase</keyword>
<gene>
    <name evidence="16" type="ORF">Pcinc_017702</name>
</gene>
<dbReference type="GO" id="GO:0005737">
    <property type="term" value="C:cytoplasm"/>
    <property type="evidence" value="ECO:0007669"/>
    <property type="project" value="TreeGrafter"/>
</dbReference>
<dbReference type="PROSITE" id="PS51547">
    <property type="entry name" value="C2_PI3K"/>
    <property type="match status" value="1"/>
</dbReference>
<dbReference type="InterPro" id="IPR000403">
    <property type="entry name" value="PI3/4_kinase_cat_dom"/>
</dbReference>
<dbReference type="PROSITE" id="PS50195">
    <property type="entry name" value="PX"/>
    <property type="match status" value="1"/>
</dbReference>
<dbReference type="GO" id="GO:0016303">
    <property type="term" value="F:1-phosphatidylinositol-3-kinase activity"/>
    <property type="evidence" value="ECO:0007669"/>
    <property type="project" value="UniProtKB-EC"/>
</dbReference>
<dbReference type="InterPro" id="IPR015433">
    <property type="entry name" value="PI3/4_kinase"/>
</dbReference>
<dbReference type="GO" id="GO:0043491">
    <property type="term" value="P:phosphatidylinositol 3-kinase/protein kinase B signal transduction"/>
    <property type="evidence" value="ECO:0007669"/>
    <property type="project" value="TreeGrafter"/>
</dbReference>
<dbReference type="InterPro" id="IPR029071">
    <property type="entry name" value="Ubiquitin-like_domsf"/>
</dbReference>
<feature type="compositionally biased region" description="Gly residues" evidence="9">
    <location>
        <begin position="14"/>
        <end position="23"/>
    </location>
</feature>
<evidence type="ECO:0000256" key="8">
    <source>
        <dbReference type="PROSITE-ProRule" id="PRU00880"/>
    </source>
</evidence>
<dbReference type="GO" id="GO:0005942">
    <property type="term" value="C:phosphatidylinositol 3-kinase complex"/>
    <property type="evidence" value="ECO:0007669"/>
    <property type="project" value="TreeGrafter"/>
</dbReference>
<dbReference type="InterPro" id="IPR036871">
    <property type="entry name" value="PX_dom_sf"/>
</dbReference>
<dbReference type="CDD" id="cd04012">
    <property type="entry name" value="C2A_PI3K_class_II"/>
    <property type="match status" value="1"/>
</dbReference>
<evidence type="ECO:0008006" key="18">
    <source>
        <dbReference type="Google" id="ProtNLM"/>
    </source>
</evidence>
<feature type="compositionally biased region" description="Pro residues" evidence="9">
    <location>
        <begin position="1"/>
        <end position="10"/>
    </location>
</feature>
<dbReference type="InterPro" id="IPR042236">
    <property type="entry name" value="PI3K_accessory_sf"/>
</dbReference>
<reference evidence="16" key="1">
    <citation type="submission" date="2023-10" db="EMBL/GenBank/DDBJ databases">
        <title>Genome assemblies of two species of porcelain crab, Petrolisthes cinctipes and Petrolisthes manimaculis (Anomura: Porcellanidae).</title>
        <authorList>
            <person name="Angst P."/>
        </authorList>
    </citation>
    <scope>NUCLEOTIDE SEQUENCE</scope>
    <source>
        <strain evidence="16">PB745_01</strain>
        <tissue evidence="16">Gill</tissue>
    </source>
</reference>
<dbReference type="PROSITE" id="PS50004">
    <property type="entry name" value="C2"/>
    <property type="match status" value="1"/>
</dbReference>
<evidence type="ECO:0000256" key="4">
    <source>
        <dbReference type="ARBA" id="ARBA00022840"/>
    </source>
</evidence>
<dbReference type="SUPFAM" id="SSF54236">
    <property type="entry name" value="Ubiquitin-like"/>
    <property type="match status" value="1"/>
</dbReference>
<protein>
    <recommendedName>
        <fullName evidence="18">Phosphatidylinositol-4-phosphate 3-kinase</fullName>
    </recommendedName>
</protein>
<keyword evidence="4" id="KW-0067">ATP-binding</keyword>
<keyword evidence="2" id="KW-0547">Nucleotide-binding</keyword>
<comment type="catalytic activity">
    <reaction evidence="7">
        <text>a 1,2-diacyl-sn-glycero-3-phospho-(1D-myo-inositol 4-phosphate) + ATP = a 1,2-diacyl-sn-glycero-3-phospho-(1D-myo-inositol-3,4-bisphosphate) + ADP + H(+)</text>
        <dbReference type="Rhea" id="RHEA:18373"/>
        <dbReference type="ChEBI" id="CHEBI:15378"/>
        <dbReference type="ChEBI" id="CHEBI:30616"/>
        <dbReference type="ChEBI" id="CHEBI:57658"/>
        <dbReference type="ChEBI" id="CHEBI:58178"/>
        <dbReference type="ChEBI" id="CHEBI:456216"/>
        <dbReference type="EC" id="2.7.1.154"/>
    </reaction>
    <physiologicalReaction direction="left-to-right" evidence="7">
        <dbReference type="Rhea" id="RHEA:18374"/>
    </physiologicalReaction>
</comment>
<keyword evidence="5" id="KW-0443">Lipid metabolism</keyword>
<evidence type="ECO:0000259" key="12">
    <source>
        <dbReference type="PROSITE" id="PS50290"/>
    </source>
</evidence>
<comment type="similarity">
    <text evidence="8">Belongs to the PI3/PI4-kinase family.</text>
</comment>
<dbReference type="CDD" id="cd05166">
    <property type="entry name" value="PI3Kc_II"/>
    <property type="match status" value="1"/>
</dbReference>
<dbReference type="Gene3D" id="3.30.1520.10">
    <property type="entry name" value="Phox-like domain"/>
    <property type="match status" value="1"/>
</dbReference>
<feature type="compositionally biased region" description="Basic and acidic residues" evidence="9">
    <location>
        <begin position="505"/>
        <end position="515"/>
    </location>
</feature>
<feature type="compositionally biased region" description="Basic and acidic residues" evidence="9">
    <location>
        <begin position="43"/>
        <end position="52"/>
    </location>
</feature>
<dbReference type="InterPro" id="IPR016024">
    <property type="entry name" value="ARM-type_fold"/>
</dbReference>
<feature type="compositionally biased region" description="Low complexity" evidence="9">
    <location>
        <begin position="103"/>
        <end position="121"/>
    </location>
</feature>
<dbReference type="GO" id="GO:0005886">
    <property type="term" value="C:plasma membrane"/>
    <property type="evidence" value="ECO:0007669"/>
    <property type="project" value="TreeGrafter"/>
</dbReference>
<comment type="caution">
    <text evidence="16">The sequence shown here is derived from an EMBL/GenBank/DDBJ whole genome shotgun (WGS) entry which is preliminary data.</text>
</comment>
<feature type="region of interest" description="Disordered" evidence="9">
    <location>
        <begin position="803"/>
        <end position="823"/>
    </location>
</feature>
<dbReference type="SMART" id="SM00142">
    <property type="entry name" value="PI3K_C2"/>
    <property type="match status" value="1"/>
</dbReference>
<dbReference type="SMART" id="SM00312">
    <property type="entry name" value="PX"/>
    <property type="match status" value="1"/>
</dbReference>
<dbReference type="FunFam" id="3.30.1010.10:FF:000001">
    <property type="entry name" value="Phosphatidylinositol 4-phosphate 3-kinase C2 domain-containing subunit beta"/>
    <property type="match status" value="1"/>
</dbReference>
<dbReference type="FunFam" id="1.10.1070.11:FF:000001">
    <property type="entry name" value="Phosphatidylinositol 4,5-bisphosphate 3-kinase catalytic subunit"/>
    <property type="match status" value="1"/>
</dbReference>
<keyword evidence="17" id="KW-1185">Reference proteome</keyword>
<feature type="domain" description="C2 PI3K-type" evidence="15">
    <location>
        <begin position="873"/>
        <end position="1032"/>
    </location>
</feature>
<feature type="compositionally biased region" description="Basic and acidic residues" evidence="9">
    <location>
        <begin position="524"/>
        <end position="538"/>
    </location>
</feature>
<dbReference type="FunFam" id="3.30.1520.10:FF:000006">
    <property type="entry name" value="Phosphatidylinositol 4-phosphate 3-kinase C2 domain-containing subunit alpha"/>
    <property type="match status" value="1"/>
</dbReference>